<feature type="domain" description="CN hydrolase" evidence="1">
    <location>
        <begin position="1"/>
        <end position="233"/>
    </location>
</feature>
<dbReference type="Gene3D" id="3.60.110.10">
    <property type="entry name" value="Carbon-nitrogen hydrolase"/>
    <property type="match status" value="1"/>
</dbReference>
<dbReference type="RefSeq" id="WP_227179907.1">
    <property type="nucleotide sequence ID" value="NZ_JAJBZT010000003.1"/>
</dbReference>
<evidence type="ECO:0000259" key="1">
    <source>
        <dbReference type="PROSITE" id="PS50263"/>
    </source>
</evidence>
<dbReference type="Proteomes" id="UP001165395">
    <property type="component" value="Unassembled WGS sequence"/>
</dbReference>
<gene>
    <name evidence="2" type="ORF">LIN78_06975</name>
</gene>
<dbReference type="PANTHER" id="PTHR23088">
    <property type="entry name" value="NITRILASE-RELATED"/>
    <property type="match status" value="1"/>
</dbReference>
<proteinExistence type="predicted"/>
<name>A0ABS8D4Y8_9NEIS</name>
<organism evidence="2 3">
    <name type="scientific">Leeia speluncae</name>
    <dbReference type="NCBI Taxonomy" id="2884804"/>
    <lineage>
        <taxon>Bacteria</taxon>
        <taxon>Pseudomonadati</taxon>
        <taxon>Pseudomonadota</taxon>
        <taxon>Betaproteobacteria</taxon>
        <taxon>Neisseriales</taxon>
        <taxon>Leeiaceae</taxon>
        <taxon>Leeia</taxon>
    </lineage>
</organism>
<reference evidence="2" key="1">
    <citation type="submission" date="2021-10" db="EMBL/GenBank/DDBJ databases">
        <title>The complete genome sequence of Leeia sp. TBRC 13508.</title>
        <authorList>
            <person name="Charoenyingcharoen P."/>
            <person name="Yukphan P."/>
        </authorList>
    </citation>
    <scope>NUCLEOTIDE SEQUENCE</scope>
    <source>
        <strain evidence="2">TBRC 13508</strain>
    </source>
</reference>
<dbReference type="SUPFAM" id="SSF56317">
    <property type="entry name" value="Carbon-nitrogen hydrolase"/>
    <property type="match status" value="1"/>
</dbReference>
<sequence length="271" mass="29295">MNIQLAQISSEDGVTQPNLAKVLSIIESAAAETDLIVFPETCLMGFPTAEQVASVAETEDGPTLAAVQAAINKKQISVALGFAEVEDGHFYNTTVLMSPEGIHLKYRKTHLWASDIGVFEPGNQLVTGMWKGIRVGILICFDIEFPETARALAAQGAELLLVTNGNMDPYGPVHRVLITARAMENQIFAVMVNRCGTGGDLVFAGESAVVNPFGEVITALGREESFAQVSLDMAFVEKSRTDYQYLALRRIQQVGTLVEGNEGQRAFVISE</sequence>
<evidence type="ECO:0000313" key="2">
    <source>
        <dbReference type="EMBL" id="MCB6183284.1"/>
    </source>
</evidence>
<accession>A0ABS8D4Y8</accession>
<keyword evidence="2" id="KW-0378">Hydrolase</keyword>
<keyword evidence="3" id="KW-1185">Reference proteome</keyword>
<dbReference type="InterPro" id="IPR036526">
    <property type="entry name" value="C-N_Hydrolase_sf"/>
</dbReference>
<dbReference type="PANTHER" id="PTHR23088:SF27">
    <property type="entry name" value="DEAMINATED GLUTATHIONE AMIDASE"/>
    <property type="match status" value="1"/>
</dbReference>
<evidence type="ECO:0000313" key="3">
    <source>
        <dbReference type="Proteomes" id="UP001165395"/>
    </source>
</evidence>
<dbReference type="InterPro" id="IPR044083">
    <property type="entry name" value="RamA-like"/>
</dbReference>
<protein>
    <submittedName>
        <fullName evidence="2">Carbon-nitrogen hydrolase family protein</fullName>
    </submittedName>
</protein>
<dbReference type="InterPro" id="IPR003010">
    <property type="entry name" value="C-N_Hydrolase"/>
</dbReference>
<dbReference type="Pfam" id="PF00795">
    <property type="entry name" value="CN_hydrolase"/>
    <property type="match status" value="1"/>
</dbReference>
<dbReference type="EMBL" id="JAJBZT010000003">
    <property type="protein sequence ID" value="MCB6183284.1"/>
    <property type="molecule type" value="Genomic_DNA"/>
</dbReference>
<dbReference type="GO" id="GO:0016787">
    <property type="term" value="F:hydrolase activity"/>
    <property type="evidence" value="ECO:0007669"/>
    <property type="project" value="UniProtKB-KW"/>
</dbReference>
<dbReference type="CDD" id="cd07576">
    <property type="entry name" value="R-amidase_like"/>
    <property type="match status" value="1"/>
</dbReference>
<dbReference type="PROSITE" id="PS50263">
    <property type="entry name" value="CN_HYDROLASE"/>
    <property type="match status" value="1"/>
</dbReference>
<comment type="caution">
    <text evidence="2">The sequence shown here is derived from an EMBL/GenBank/DDBJ whole genome shotgun (WGS) entry which is preliminary data.</text>
</comment>